<evidence type="ECO:0000313" key="2">
    <source>
        <dbReference type="EMBL" id="KOS16147.1"/>
    </source>
</evidence>
<dbReference type="RefSeq" id="XP_017993779.1">
    <property type="nucleotide sequence ID" value="XM_018137705.1"/>
</dbReference>
<gene>
    <name evidence="2" type="ORF">Malapachy_3228</name>
</gene>
<feature type="region of interest" description="Disordered" evidence="1">
    <location>
        <begin position="1"/>
        <end position="30"/>
    </location>
</feature>
<dbReference type="OrthoDB" id="447251at2759"/>
<evidence type="ECO:0000256" key="1">
    <source>
        <dbReference type="SAM" id="MobiDB-lite"/>
    </source>
</evidence>
<feature type="compositionally biased region" description="Basic and acidic residues" evidence="1">
    <location>
        <begin position="1"/>
        <end position="18"/>
    </location>
</feature>
<dbReference type="AlphaFoldDB" id="A0A0M8MSZ9"/>
<proteinExistence type="predicted"/>
<organism evidence="2 3">
    <name type="scientific">Malassezia pachydermatis</name>
    <dbReference type="NCBI Taxonomy" id="77020"/>
    <lineage>
        <taxon>Eukaryota</taxon>
        <taxon>Fungi</taxon>
        <taxon>Dikarya</taxon>
        <taxon>Basidiomycota</taxon>
        <taxon>Ustilaginomycotina</taxon>
        <taxon>Malasseziomycetes</taxon>
        <taxon>Malasseziales</taxon>
        <taxon>Malasseziaceae</taxon>
        <taxon>Malassezia</taxon>
    </lineage>
</organism>
<name>A0A0M8MSZ9_9BASI</name>
<feature type="region of interest" description="Disordered" evidence="1">
    <location>
        <begin position="96"/>
        <end position="120"/>
    </location>
</feature>
<dbReference type="EMBL" id="LGAV01000001">
    <property type="protein sequence ID" value="KOS16147.1"/>
    <property type="molecule type" value="Genomic_DNA"/>
</dbReference>
<sequence>MLHDLKEIKNQRSPRDFGKAGVGTRMRSPPAKQLKPVRLNDQVTYQPILAQTQGLLRMRSKFGAMVWMEIAASSVMQQASYGRKQRMVIAISGRPRRMAGKNVQTHQSDGLPLARPTGPPVPSESRPMWLALSMTGVVISWLETETLESIHTTIVQTCIRQGYVLPVLLDAQAMQAAQQWLQSSSSKPMSLLSRICTTQMVLTWIPAAWGQAADILRPLGAHVLVRIDMPSGADKDLVQNKPMDPPPAFLDIPRDLHPVRRPLGPDETLSSTLAPPTIPLHMKTWQHNDVTMPPYSYTPNTTMMPQLAWNTGMPIPLHTPVIPLGKEKECSASMMKPATVMELNGSSSISPSFVLQAPTTVPSHSVPELYSMYDPVLGATPSPMSLPSSTTVSEPSLLGDSMEPGNCASSAPPVSDFSMDQTLTTESIDMFQLPLWSFGSDNPTHPRDECMTMGTHQ</sequence>
<accession>A0A0M8MSZ9</accession>
<dbReference type="GeneID" id="28729581"/>
<keyword evidence="3" id="KW-1185">Reference proteome</keyword>
<dbReference type="Proteomes" id="UP000037751">
    <property type="component" value="Unassembled WGS sequence"/>
</dbReference>
<dbReference type="VEuPathDB" id="FungiDB:Malapachy_3228"/>
<comment type="caution">
    <text evidence="2">The sequence shown here is derived from an EMBL/GenBank/DDBJ whole genome shotgun (WGS) entry which is preliminary data.</text>
</comment>
<evidence type="ECO:0000313" key="3">
    <source>
        <dbReference type="Proteomes" id="UP000037751"/>
    </source>
</evidence>
<protein>
    <submittedName>
        <fullName evidence="2">Uncharacterized protein</fullName>
    </submittedName>
</protein>
<reference evidence="2 3" key="1">
    <citation type="submission" date="2015-07" db="EMBL/GenBank/DDBJ databases">
        <title>Draft Genome Sequence of Malassezia furfur CBS1878 and Malassezia pachydermatis CBS1879.</title>
        <authorList>
            <person name="Triana S."/>
            <person name="Ohm R."/>
            <person name="Gonzalez A."/>
            <person name="DeCock H."/>
            <person name="Restrepo S."/>
            <person name="Celis A."/>
        </authorList>
    </citation>
    <scope>NUCLEOTIDE SEQUENCE [LARGE SCALE GENOMIC DNA]</scope>
    <source>
        <strain evidence="2 3">CBS 1879</strain>
    </source>
</reference>